<dbReference type="OrthoDB" id="426882at2759"/>
<dbReference type="AlphaFoldDB" id="A0A3L6SAL4"/>
<reference evidence="2" key="1">
    <citation type="journal article" date="2019" name="Nat. Commun.">
        <title>The genome of broomcorn millet.</title>
        <authorList>
            <person name="Zou C."/>
            <person name="Miki D."/>
            <person name="Li D."/>
            <person name="Tang Q."/>
            <person name="Xiao L."/>
            <person name="Rajput S."/>
            <person name="Deng P."/>
            <person name="Jia W."/>
            <person name="Huang R."/>
            <person name="Zhang M."/>
            <person name="Sun Y."/>
            <person name="Hu J."/>
            <person name="Fu X."/>
            <person name="Schnable P.S."/>
            <person name="Li F."/>
            <person name="Zhang H."/>
            <person name="Feng B."/>
            <person name="Zhu X."/>
            <person name="Liu R."/>
            <person name="Schnable J.C."/>
            <person name="Zhu J.-K."/>
            <person name="Zhang H."/>
        </authorList>
    </citation>
    <scope>NUCLEOTIDE SEQUENCE [LARGE SCALE GENOMIC DNA]</scope>
</reference>
<name>A0A3L6SAL4_PANMI</name>
<dbReference type="STRING" id="4540.A0A3L6SAL4"/>
<dbReference type="EMBL" id="PQIB02000005">
    <property type="protein sequence ID" value="RLN16936.1"/>
    <property type="molecule type" value="Genomic_DNA"/>
</dbReference>
<organism evidence="1 2">
    <name type="scientific">Panicum miliaceum</name>
    <name type="common">Proso millet</name>
    <name type="synonym">Broomcorn millet</name>
    <dbReference type="NCBI Taxonomy" id="4540"/>
    <lineage>
        <taxon>Eukaryota</taxon>
        <taxon>Viridiplantae</taxon>
        <taxon>Streptophyta</taxon>
        <taxon>Embryophyta</taxon>
        <taxon>Tracheophyta</taxon>
        <taxon>Spermatophyta</taxon>
        <taxon>Magnoliopsida</taxon>
        <taxon>Liliopsida</taxon>
        <taxon>Poales</taxon>
        <taxon>Poaceae</taxon>
        <taxon>PACMAD clade</taxon>
        <taxon>Panicoideae</taxon>
        <taxon>Panicodae</taxon>
        <taxon>Paniceae</taxon>
        <taxon>Panicinae</taxon>
        <taxon>Panicum</taxon>
        <taxon>Panicum sect. Panicum</taxon>
    </lineage>
</organism>
<comment type="caution">
    <text evidence="1">The sequence shown here is derived from an EMBL/GenBank/DDBJ whole genome shotgun (WGS) entry which is preliminary data.</text>
</comment>
<accession>A0A3L6SAL4</accession>
<sequence>MAPNIKRCRLNGAGCNALFPTGVHRYWSHVVQCTSCSSALKAMRALEVALQVLSITTIGFLAITKGTLVTTTIQRTAVMSTAVMCFIASRWLASFIEKNFYFQDYVHAYK</sequence>
<gene>
    <name evidence="1" type="ORF">C2845_PM02G44340</name>
</gene>
<keyword evidence="2" id="KW-1185">Reference proteome</keyword>
<evidence type="ECO:0000313" key="2">
    <source>
        <dbReference type="Proteomes" id="UP000275267"/>
    </source>
</evidence>
<evidence type="ECO:0000313" key="1">
    <source>
        <dbReference type="EMBL" id="RLN16936.1"/>
    </source>
</evidence>
<dbReference type="Proteomes" id="UP000275267">
    <property type="component" value="Unassembled WGS sequence"/>
</dbReference>
<proteinExistence type="predicted"/>
<protein>
    <submittedName>
        <fullName evidence="1">Uncharacterized protein</fullName>
    </submittedName>
</protein>